<sequence length="253" mass="28791">MNLFMFVNVCTKPKAIQGVFESEQMQYLSQMGKGLESDKAKEEMSKILQEHPTSDKKVCMIRNLNKIENHTEFFELIGKTKSSVICTADGLAINDKIDIAREAYNDIGKAVFTEKLNQIGKARDGFLHEKVIEEFGKNISPDKKKEFEAKLKNIENLPREKQKELIRKLVSDFGTAGGPMQEQFNDSWKTVKKACEEKFNQNVQKLTENLKKGSTGDAVRDGIKENDCKELEELAKKQLHSIITSEEQGKLQK</sequence>
<dbReference type="AlphaFoldDB" id="A0A815VDM8"/>
<dbReference type="Proteomes" id="UP000663845">
    <property type="component" value="Unassembled WGS sequence"/>
</dbReference>
<reference evidence="1" key="1">
    <citation type="submission" date="2021-02" db="EMBL/GenBank/DDBJ databases">
        <authorList>
            <person name="Nowell W R."/>
        </authorList>
    </citation>
    <scope>NUCLEOTIDE SEQUENCE</scope>
</reference>
<name>A0A815VDM8_9BILA</name>
<accession>A0A815VDM8</accession>
<dbReference type="EMBL" id="CAJNOG010003393">
    <property type="protein sequence ID" value="CAF1530680.1"/>
    <property type="molecule type" value="Genomic_DNA"/>
</dbReference>
<gene>
    <name evidence="1" type="ORF">JYZ213_LOCUS45122</name>
</gene>
<proteinExistence type="predicted"/>
<organism evidence="1 2">
    <name type="scientific">Adineta steineri</name>
    <dbReference type="NCBI Taxonomy" id="433720"/>
    <lineage>
        <taxon>Eukaryota</taxon>
        <taxon>Metazoa</taxon>
        <taxon>Spiralia</taxon>
        <taxon>Gnathifera</taxon>
        <taxon>Rotifera</taxon>
        <taxon>Eurotatoria</taxon>
        <taxon>Bdelloidea</taxon>
        <taxon>Adinetida</taxon>
        <taxon>Adinetidae</taxon>
        <taxon>Adineta</taxon>
    </lineage>
</organism>
<comment type="caution">
    <text evidence="1">The sequence shown here is derived from an EMBL/GenBank/DDBJ whole genome shotgun (WGS) entry which is preliminary data.</text>
</comment>
<protein>
    <submittedName>
        <fullName evidence="1">Uncharacterized protein</fullName>
    </submittedName>
</protein>
<evidence type="ECO:0000313" key="1">
    <source>
        <dbReference type="EMBL" id="CAF1530680.1"/>
    </source>
</evidence>
<evidence type="ECO:0000313" key="2">
    <source>
        <dbReference type="Proteomes" id="UP000663845"/>
    </source>
</evidence>